<reference evidence="1 2" key="1">
    <citation type="journal article" date="2021" name="Hortic Res">
        <title>High-quality reference genome and annotation aids understanding of berry development for evergreen blueberry (Vaccinium darrowii).</title>
        <authorList>
            <person name="Yu J."/>
            <person name="Hulse-Kemp A.M."/>
            <person name="Babiker E."/>
            <person name="Staton M."/>
        </authorList>
    </citation>
    <scope>NUCLEOTIDE SEQUENCE [LARGE SCALE GENOMIC DNA]</scope>
    <source>
        <strain evidence="2">cv. NJ 8807/NJ 8810</strain>
        <tissue evidence="1">Young leaf</tissue>
    </source>
</reference>
<accession>A0ACB7YWA2</accession>
<protein>
    <submittedName>
        <fullName evidence="1">Uncharacterized protein</fullName>
    </submittedName>
</protein>
<dbReference type="Proteomes" id="UP000828048">
    <property type="component" value="Chromosome 3"/>
</dbReference>
<keyword evidence="2" id="KW-1185">Reference proteome</keyword>
<proteinExistence type="predicted"/>
<organism evidence="1 2">
    <name type="scientific">Vaccinium darrowii</name>
    <dbReference type="NCBI Taxonomy" id="229202"/>
    <lineage>
        <taxon>Eukaryota</taxon>
        <taxon>Viridiplantae</taxon>
        <taxon>Streptophyta</taxon>
        <taxon>Embryophyta</taxon>
        <taxon>Tracheophyta</taxon>
        <taxon>Spermatophyta</taxon>
        <taxon>Magnoliopsida</taxon>
        <taxon>eudicotyledons</taxon>
        <taxon>Gunneridae</taxon>
        <taxon>Pentapetalae</taxon>
        <taxon>asterids</taxon>
        <taxon>Ericales</taxon>
        <taxon>Ericaceae</taxon>
        <taxon>Vaccinioideae</taxon>
        <taxon>Vaccinieae</taxon>
        <taxon>Vaccinium</taxon>
    </lineage>
</organism>
<comment type="caution">
    <text evidence="1">The sequence shown here is derived from an EMBL/GenBank/DDBJ whole genome shotgun (WGS) entry which is preliminary data.</text>
</comment>
<evidence type="ECO:0000313" key="2">
    <source>
        <dbReference type="Proteomes" id="UP000828048"/>
    </source>
</evidence>
<evidence type="ECO:0000313" key="1">
    <source>
        <dbReference type="EMBL" id="KAH7857763.1"/>
    </source>
</evidence>
<gene>
    <name evidence="1" type="ORF">Vadar_016248</name>
</gene>
<dbReference type="EMBL" id="CM037153">
    <property type="protein sequence ID" value="KAH7857763.1"/>
    <property type="molecule type" value="Genomic_DNA"/>
</dbReference>
<name>A0ACB7YWA2_9ERIC</name>
<sequence>MLHSLRLFRQNAQPRPSPLQCNLVPLHSSLSTELTRASSEELTRASSSDELTRTSSSDELTRASGLPVPTFFTERLEKASVAGKHGIFVVVILDVGGGPSGGCSTGIVGVLGRSVVASEVVRSPSSFACTTAVGGQTGACCCVTLQLLPSETACRH</sequence>